<reference evidence="3" key="1">
    <citation type="journal article" date="2019" name="Int. J. Syst. Evol. Microbiol.">
        <title>The Global Catalogue of Microorganisms (GCM) 10K type strain sequencing project: providing services to taxonomists for standard genome sequencing and annotation.</title>
        <authorList>
            <consortium name="The Broad Institute Genomics Platform"/>
            <consortium name="The Broad Institute Genome Sequencing Center for Infectious Disease"/>
            <person name="Wu L."/>
            <person name="Ma J."/>
        </authorList>
    </citation>
    <scope>NUCLEOTIDE SEQUENCE [LARGE SCALE GENOMIC DNA]</scope>
    <source>
        <strain evidence="3">JCM 11896</strain>
    </source>
</reference>
<dbReference type="Gene3D" id="3.30.470.10">
    <property type="match status" value="1"/>
</dbReference>
<organism evidence="2 3">
    <name type="scientific">Pseudonocardia kongjuensis</name>
    <dbReference type="NCBI Taxonomy" id="102227"/>
    <lineage>
        <taxon>Bacteria</taxon>
        <taxon>Bacillati</taxon>
        <taxon>Actinomycetota</taxon>
        <taxon>Actinomycetes</taxon>
        <taxon>Pseudonocardiales</taxon>
        <taxon>Pseudonocardiaceae</taxon>
        <taxon>Pseudonocardia</taxon>
    </lineage>
</organism>
<dbReference type="Gene3D" id="3.60.120.10">
    <property type="entry name" value="Anthranilate synthase"/>
    <property type="match status" value="1"/>
</dbReference>
<keyword evidence="3" id="KW-1185">Reference proteome</keyword>
<dbReference type="InterPro" id="IPR019999">
    <property type="entry name" value="Anth_synth_I-like"/>
</dbReference>
<accession>A0ABP4IGY2</accession>
<dbReference type="PANTHER" id="PTHR11236">
    <property type="entry name" value="AMINOBENZOATE/ANTHRANILATE SYNTHASE"/>
    <property type="match status" value="1"/>
</dbReference>
<evidence type="ECO:0000313" key="2">
    <source>
        <dbReference type="EMBL" id="GAA1387851.1"/>
    </source>
</evidence>
<dbReference type="RefSeq" id="WP_344021574.1">
    <property type="nucleotide sequence ID" value="NZ_BAAAJK010000007.1"/>
</dbReference>
<protein>
    <recommendedName>
        <fullName evidence="1">Chorismate-utilising enzyme C-terminal domain-containing protein</fullName>
    </recommendedName>
</protein>
<comment type="caution">
    <text evidence="2">The sequence shown here is derived from an EMBL/GenBank/DDBJ whole genome shotgun (WGS) entry which is preliminary data.</text>
</comment>
<feature type="domain" description="Chorismate-utilising enzyme C-terminal" evidence="1">
    <location>
        <begin position="181"/>
        <end position="438"/>
    </location>
</feature>
<dbReference type="InterPro" id="IPR001544">
    <property type="entry name" value="Aminotrans_IV"/>
</dbReference>
<dbReference type="InterPro" id="IPR043131">
    <property type="entry name" value="BCAT-like_N"/>
</dbReference>
<dbReference type="InterPro" id="IPR036038">
    <property type="entry name" value="Aminotransferase-like"/>
</dbReference>
<evidence type="ECO:0000259" key="1">
    <source>
        <dbReference type="Pfam" id="PF00425"/>
    </source>
</evidence>
<dbReference type="SUPFAM" id="SSF56752">
    <property type="entry name" value="D-aminoacid aminotransferase-like PLP-dependent enzymes"/>
    <property type="match status" value="1"/>
</dbReference>
<sequence length="697" mass="73827">MTTPAPAPARTRLHARPLPVTAGVAELVRRLAHRERMVAFAGGWAWGTLVACDPALVAPPGADPFAVLGSVPRPGSGPGHRGVGGGWFGALDYAEPGIRPGSVLGWYRDVLRHDGERWWFEALVSGGTGGSGDLPVHPDEDSAERRLAELLADLDRGARSATERPGPAAPVRLEVERWPDRDAHLAAVERCISEIRRGEIFQANIATELRVRLHGDVHDAWASLVGDAPPARSALVVAPGRVALSASPELFLHRTGDRVRTAPIKGTRPRTGTDDEQERRRLAASVKDAAENVMIVDLMRNDLARVAVPGGVRTGRLLGVEPHPGVWHLVSEVCATLREDITDHDLLAAAFPPGSVTGAPKIRACEVIAECEGRERGLFTGAVGGISPLAGLELNVAIRTLDLGPAGPDGTRRGRLGVGGGITVDSDPAEEFAECLTKAAPVLAALGGPPPPPPVTVTRPAERAAGLFETLACTDGRVGRIGEHAARLRRSYLAVTGRVLTAPLEAEITAAADGLTGHHRLRVEALPGDPARVVVHATPWPGPVPLDGRPGLVLDVRRGTDGESHKFADRRWLTGHEDASGEHTPLLCDPAGNILESARSAIAAVHDGRLWVPPLDGRILPGVGRRAVLDLLPPDAVRIAPLPLAALARTDGFFLVNALRGIQWVREVREDGIPVARWDAPDPLTRRLAAGLDRTAP</sequence>
<dbReference type="InterPro" id="IPR005801">
    <property type="entry name" value="ADC_synthase"/>
</dbReference>
<dbReference type="Pfam" id="PF00425">
    <property type="entry name" value="Chorismate_bind"/>
    <property type="match status" value="1"/>
</dbReference>
<dbReference type="InterPro" id="IPR015890">
    <property type="entry name" value="Chorismate_C"/>
</dbReference>
<dbReference type="InterPro" id="IPR043132">
    <property type="entry name" value="BCAT-like_C"/>
</dbReference>
<dbReference type="PANTHER" id="PTHR11236:SF50">
    <property type="entry name" value="AMINODEOXYCHORISMATE SYNTHASE COMPONENT 1"/>
    <property type="match status" value="1"/>
</dbReference>
<dbReference type="Proteomes" id="UP001501414">
    <property type="component" value="Unassembled WGS sequence"/>
</dbReference>
<evidence type="ECO:0000313" key="3">
    <source>
        <dbReference type="Proteomes" id="UP001501414"/>
    </source>
</evidence>
<dbReference type="PRINTS" id="PR00095">
    <property type="entry name" value="ANTSNTHASEI"/>
</dbReference>
<dbReference type="Pfam" id="PF01063">
    <property type="entry name" value="Aminotran_4"/>
    <property type="match status" value="1"/>
</dbReference>
<name>A0ABP4IGY2_9PSEU</name>
<dbReference type="SUPFAM" id="SSF56322">
    <property type="entry name" value="ADC synthase"/>
    <property type="match status" value="1"/>
</dbReference>
<gene>
    <name evidence="2" type="ORF">GCM10009613_24310</name>
</gene>
<dbReference type="EMBL" id="BAAAJK010000007">
    <property type="protein sequence ID" value="GAA1387851.1"/>
    <property type="molecule type" value="Genomic_DNA"/>
</dbReference>
<proteinExistence type="predicted"/>
<dbReference type="Gene3D" id="3.20.10.10">
    <property type="entry name" value="D-amino Acid Aminotransferase, subunit A, domain 2"/>
    <property type="match status" value="1"/>
</dbReference>